<evidence type="ECO:0000256" key="6">
    <source>
        <dbReference type="ARBA" id="ARBA00023295"/>
    </source>
</evidence>
<feature type="signal peptide" evidence="9">
    <location>
        <begin position="1"/>
        <end position="17"/>
    </location>
</feature>
<evidence type="ECO:0000259" key="11">
    <source>
        <dbReference type="Pfam" id="PF14845"/>
    </source>
</evidence>
<gene>
    <name evidence="12" type="ORF">DFH08DRAFT_834058</name>
</gene>
<proteinExistence type="inferred from homology"/>
<accession>A0AAD7AQX9</accession>
<feature type="chain" id="PRO_5042048857" description="Beta-hexosaminidase" evidence="9">
    <location>
        <begin position="18"/>
        <end position="557"/>
    </location>
</feature>
<feature type="domain" description="Glycoside hydrolase family 20 catalytic" evidence="10">
    <location>
        <begin position="174"/>
        <end position="506"/>
    </location>
</feature>
<dbReference type="GO" id="GO:0005975">
    <property type="term" value="P:carbohydrate metabolic process"/>
    <property type="evidence" value="ECO:0007669"/>
    <property type="project" value="InterPro"/>
</dbReference>
<evidence type="ECO:0000256" key="4">
    <source>
        <dbReference type="ARBA" id="ARBA00022801"/>
    </source>
</evidence>
<reference evidence="12" key="1">
    <citation type="submission" date="2023-03" db="EMBL/GenBank/DDBJ databases">
        <title>Massive genome expansion in bonnet fungi (Mycena s.s.) driven by repeated elements and novel gene families across ecological guilds.</title>
        <authorList>
            <consortium name="Lawrence Berkeley National Laboratory"/>
            <person name="Harder C.B."/>
            <person name="Miyauchi S."/>
            <person name="Viragh M."/>
            <person name="Kuo A."/>
            <person name="Thoen E."/>
            <person name="Andreopoulos B."/>
            <person name="Lu D."/>
            <person name="Skrede I."/>
            <person name="Drula E."/>
            <person name="Henrissat B."/>
            <person name="Morin E."/>
            <person name="Kohler A."/>
            <person name="Barry K."/>
            <person name="LaButti K."/>
            <person name="Morin E."/>
            <person name="Salamov A."/>
            <person name="Lipzen A."/>
            <person name="Mereny Z."/>
            <person name="Hegedus B."/>
            <person name="Baldrian P."/>
            <person name="Stursova M."/>
            <person name="Weitz H."/>
            <person name="Taylor A."/>
            <person name="Grigoriev I.V."/>
            <person name="Nagy L.G."/>
            <person name="Martin F."/>
            <person name="Kauserud H."/>
        </authorList>
    </citation>
    <scope>NUCLEOTIDE SEQUENCE</scope>
    <source>
        <strain evidence="12">CBHHK002</strain>
    </source>
</reference>
<evidence type="ECO:0000256" key="3">
    <source>
        <dbReference type="ARBA" id="ARBA00022729"/>
    </source>
</evidence>
<dbReference type="InterPro" id="IPR015883">
    <property type="entry name" value="Glyco_hydro_20_cat"/>
</dbReference>
<keyword evidence="3 9" id="KW-0732">Signal</keyword>
<dbReference type="InterPro" id="IPR029019">
    <property type="entry name" value="HEX_eukaryotic_N"/>
</dbReference>
<dbReference type="InterPro" id="IPR017853">
    <property type="entry name" value="GH"/>
</dbReference>
<dbReference type="Pfam" id="PF00728">
    <property type="entry name" value="Glyco_hydro_20"/>
    <property type="match status" value="1"/>
</dbReference>
<evidence type="ECO:0000313" key="12">
    <source>
        <dbReference type="EMBL" id="KAJ7366330.1"/>
    </source>
</evidence>
<dbReference type="GO" id="GO:0030203">
    <property type="term" value="P:glycosaminoglycan metabolic process"/>
    <property type="evidence" value="ECO:0007669"/>
    <property type="project" value="TreeGrafter"/>
</dbReference>
<keyword evidence="5" id="KW-0325">Glycoprotein</keyword>
<feature type="active site" description="Proton donor" evidence="8">
    <location>
        <position position="333"/>
    </location>
</feature>
<dbReference type="EC" id="3.2.1.52" evidence="7"/>
<dbReference type="Gene3D" id="3.20.20.80">
    <property type="entry name" value="Glycosidases"/>
    <property type="match status" value="1"/>
</dbReference>
<dbReference type="PRINTS" id="PR00738">
    <property type="entry name" value="GLHYDRLASE20"/>
</dbReference>
<evidence type="ECO:0000256" key="2">
    <source>
        <dbReference type="ARBA" id="ARBA00006285"/>
    </source>
</evidence>
<evidence type="ECO:0000313" key="13">
    <source>
        <dbReference type="Proteomes" id="UP001218218"/>
    </source>
</evidence>
<dbReference type="SUPFAM" id="SSF51445">
    <property type="entry name" value="(Trans)glycosidases"/>
    <property type="match status" value="1"/>
</dbReference>
<comment type="catalytic activity">
    <reaction evidence="1 7">
        <text>Hydrolysis of terminal non-reducing N-acetyl-D-hexosamine residues in N-acetyl-beta-D-hexosaminides.</text>
        <dbReference type="EC" id="3.2.1.52"/>
    </reaction>
</comment>
<keyword evidence="6 7" id="KW-0326">Glycosidase</keyword>
<evidence type="ECO:0000259" key="10">
    <source>
        <dbReference type="Pfam" id="PF00728"/>
    </source>
</evidence>
<keyword evidence="13" id="KW-1185">Reference proteome</keyword>
<dbReference type="SUPFAM" id="SSF55545">
    <property type="entry name" value="beta-N-acetylhexosaminidase-like domain"/>
    <property type="match status" value="1"/>
</dbReference>
<dbReference type="AlphaFoldDB" id="A0AAD7AQX9"/>
<dbReference type="FunFam" id="3.20.20.80:FF:000063">
    <property type="entry name" value="Beta-hexosaminidase"/>
    <property type="match status" value="1"/>
</dbReference>
<sequence length="557" mass="60539">MLYRLPLVLAVIPHALALWPIPRTLKTGTDFLVLSPQFTIAVNVADPPQDLLDAVSETKGFLNNDKLQRLVVGRGSSDAVGVKTAKALPSLTLTLQSTHPVLPISAEAVKDIANRSEGYTLSIPSDGKPAVLSANSTLGLFRGLTTFAQFWYDLDGVTYTNVGPVSIVNDIPAYPYRGFMLDTSRNFFPVADVKRTLDAMSWVKISTFHWHIVDSQSFPLSLPDFPELAQKGAYSSNELYSPADVQEIVSYAASHGIDVLMEIDSPGHTAIIAESHPEHIACPLASPWSTFANEPPAGQLRLASPATVNFTAGLFTAAAKVLPSKYFSTGGDELNTECYAKDAQTQADLKKAGKNLEQALDTFTQATHGALAKLGKTAVVWEEMVLDHNLTLSNNTIIMVWISSANAAAVAAKNFRFVHAPSDYFYLDCGAGEWIGKDPTGNSWCDPFKTWQKSYTFNPLANISAARAHLVLGGQQLLWAEQSDPQNLDSIAWPRAAASAEIFWTGATRPDGQALDVTEALPRLHELRFRMVQRGVRAIALQPQWCALRPGSCNIDS</sequence>
<comment type="similarity">
    <text evidence="2 7">Belongs to the glycosyl hydrolase 20 family.</text>
</comment>
<evidence type="ECO:0000256" key="7">
    <source>
        <dbReference type="PIRNR" id="PIRNR001093"/>
    </source>
</evidence>
<dbReference type="PIRSF" id="PIRSF001093">
    <property type="entry name" value="B-hxosamndse_ab_euk"/>
    <property type="match status" value="1"/>
</dbReference>
<dbReference type="InterPro" id="IPR029018">
    <property type="entry name" value="Hex-like_dom2"/>
</dbReference>
<comment type="caution">
    <text evidence="12">The sequence shown here is derived from an EMBL/GenBank/DDBJ whole genome shotgun (WGS) entry which is preliminary data.</text>
</comment>
<evidence type="ECO:0000256" key="5">
    <source>
        <dbReference type="ARBA" id="ARBA00023180"/>
    </source>
</evidence>
<dbReference type="InterPro" id="IPR025705">
    <property type="entry name" value="Beta_hexosaminidase_sua/sub"/>
</dbReference>
<name>A0AAD7AQX9_9AGAR</name>
<dbReference type="CDD" id="cd06562">
    <property type="entry name" value="GH20_HexA_HexB-like"/>
    <property type="match status" value="1"/>
</dbReference>
<protein>
    <recommendedName>
        <fullName evidence="7">Beta-hexosaminidase</fullName>
        <ecNumber evidence="7">3.2.1.52</ecNumber>
    </recommendedName>
</protein>
<dbReference type="PANTHER" id="PTHR22600:SF26">
    <property type="entry name" value="BETA-N-ACETYLHEXOSAMINIDASE"/>
    <property type="match status" value="1"/>
</dbReference>
<organism evidence="12 13">
    <name type="scientific">Mycena albidolilacea</name>
    <dbReference type="NCBI Taxonomy" id="1033008"/>
    <lineage>
        <taxon>Eukaryota</taxon>
        <taxon>Fungi</taxon>
        <taxon>Dikarya</taxon>
        <taxon>Basidiomycota</taxon>
        <taxon>Agaricomycotina</taxon>
        <taxon>Agaricomycetes</taxon>
        <taxon>Agaricomycetidae</taxon>
        <taxon>Agaricales</taxon>
        <taxon>Marasmiineae</taxon>
        <taxon>Mycenaceae</taxon>
        <taxon>Mycena</taxon>
    </lineage>
</organism>
<dbReference type="EMBL" id="JARIHO010000002">
    <property type="protein sequence ID" value="KAJ7366330.1"/>
    <property type="molecule type" value="Genomic_DNA"/>
</dbReference>
<dbReference type="GO" id="GO:0016020">
    <property type="term" value="C:membrane"/>
    <property type="evidence" value="ECO:0007669"/>
    <property type="project" value="TreeGrafter"/>
</dbReference>
<dbReference type="GO" id="GO:0004563">
    <property type="term" value="F:beta-N-acetylhexosaminidase activity"/>
    <property type="evidence" value="ECO:0007669"/>
    <property type="project" value="UniProtKB-EC"/>
</dbReference>
<feature type="domain" description="Beta-hexosaminidase eukaryotic type N-terminal" evidence="11">
    <location>
        <begin position="18"/>
        <end position="149"/>
    </location>
</feature>
<dbReference type="PANTHER" id="PTHR22600">
    <property type="entry name" value="BETA-HEXOSAMINIDASE"/>
    <property type="match status" value="1"/>
</dbReference>
<dbReference type="Pfam" id="PF14845">
    <property type="entry name" value="Glycohydro_20b2"/>
    <property type="match status" value="1"/>
</dbReference>
<keyword evidence="4 7" id="KW-0378">Hydrolase</keyword>
<dbReference type="Gene3D" id="3.30.379.10">
    <property type="entry name" value="Chitobiase/beta-hexosaminidase domain 2-like"/>
    <property type="match status" value="1"/>
</dbReference>
<dbReference type="Proteomes" id="UP001218218">
    <property type="component" value="Unassembled WGS sequence"/>
</dbReference>
<evidence type="ECO:0000256" key="1">
    <source>
        <dbReference type="ARBA" id="ARBA00001231"/>
    </source>
</evidence>
<evidence type="ECO:0000256" key="8">
    <source>
        <dbReference type="PIRSR" id="PIRSR001093-1"/>
    </source>
</evidence>
<evidence type="ECO:0000256" key="9">
    <source>
        <dbReference type="SAM" id="SignalP"/>
    </source>
</evidence>